<sequence length="125" mass="14262">MGFPTANIDSNVSRLSNGVYGALVILDVRRYLGVMNVGVKPTVDSNLQKTCEIHLLDFQGDIYGENLRCHILFKIREERKFDSLELLTNQIKGDILYAEKRFNFIGYTSVREQVLFNGKPIFKSS</sequence>
<organism evidence="1 2">
    <name type="scientific">Metabacillus hrfriensis</name>
    <dbReference type="NCBI Taxonomy" id="3048891"/>
    <lineage>
        <taxon>Bacteria</taxon>
        <taxon>Bacillati</taxon>
        <taxon>Bacillota</taxon>
        <taxon>Bacilli</taxon>
        <taxon>Bacillales</taxon>
        <taxon>Bacillaceae</taxon>
        <taxon>Metabacillus</taxon>
    </lineage>
</organism>
<dbReference type="EMBL" id="CP126116">
    <property type="protein sequence ID" value="WHZ60280.1"/>
    <property type="molecule type" value="Genomic_DNA"/>
</dbReference>
<evidence type="ECO:0000313" key="1">
    <source>
        <dbReference type="EMBL" id="WHZ60280.1"/>
    </source>
</evidence>
<gene>
    <name evidence="1" type="ORF">QLQ22_15445</name>
</gene>
<protein>
    <submittedName>
        <fullName evidence="1">Riboflavin kinase</fullName>
    </submittedName>
</protein>
<reference evidence="2" key="1">
    <citation type="journal article" date="2025" name="Aquaculture">
        <title>Assessment of the bioflocculant production and safety properties of Metabacillus hrfriensis sp. nov. based on phenotypic and whole-genome sequencing analysis.</title>
        <authorList>
            <person name="Zhang R."/>
            <person name="Zhao Z."/>
            <person name="Luo L."/>
            <person name="Wang S."/>
            <person name="Guo K."/>
            <person name="Xu W."/>
        </authorList>
    </citation>
    <scope>NUCLEOTIDE SEQUENCE [LARGE SCALE GENOMIC DNA]</scope>
    <source>
        <strain evidence="2">CT-WN-B3</strain>
    </source>
</reference>
<accession>A0ACD4RJ84</accession>
<name>A0ACD4RJ84_9BACI</name>
<keyword evidence="1" id="KW-0808">Transferase</keyword>
<dbReference type="Proteomes" id="UP001226091">
    <property type="component" value="Chromosome"/>
</dbReference>
<evidence type="ECO:0000313" key="2">
    <source>
        <dbReference type="Proteomes" id="UP001226091"/>
    </source>
</evidence>
<keyword evidence="2" id="KW-1185">Reference proteome</keyword>
<keyword evidence="1" id="KW-0418">Kinase</keyword>
<proteinExistence type="predicted"/>